<evidence type="ECO:0000259" key="1">
    <source>
        <dbReference type="Pfam" id="PF10074"/>
    </source>
</evidence>
<reference evidence="3 4" key="1">
    <citation type="submission" date="2016-09" db="EMBL/GenBank/DDBJ databases">
        <title>Rhizobium oryziradicis sp. nov., isolated from the root of rice.</title>
        <authorList>
            <person name="Zhao J."/>
            <person name="Zhang X."/>
        </authorList>
    </citation>
    <scope>NUCLEOTIDE SEQUENCE [LARGE SCALE GENOMIC DNA]</scope>
    <source>
        <strain evidence="3 4">14971</strain>
    </source>
</reference>
<dbReference type="STRING" id="887144.BJF91_11380"/>
<dbReference type="Proteomes" id="UP000544107">
    <property type="component" value="Unassembled WGS sequence"/>
</dbReference>
<accession>A0A1Q9A0G7</accession>
<dbReference type="EMBL" id="JACIED010000009">
    <property type="protein sequence ID" value="MBB4010444.1"/>
    <property type="molecule type" value="Genomic_DNA"/>
</dbReference>
<organism evidence="3 4">
    <name type="scientific">Allorhizobium taibaishanense</name>
    <dbReference type="NCBI Taxonomy" id="887144"/>
    <lineage>
        <taxon>Bacteria</taxon>
        <taxon>Pseudomonadati</taxon>
        <taxon>Pseudomonadota</taxon>
        <taxon>Alphaproteobacteria</taxon>
        <taxon>Hyphomicrobiales</taxon>
        <taxon>Rhizobiaceae</taxon>
        <taxon>Rhizobium/Agrobacterium group</taxon>
        <taxon>Allorhizobium</taxon>
    </lineage>
</organism>
<name>A0A1Q9A0G7_9HYPH</name>
<dbReference type="Proteomes" id="UP000185598">
    <property type="component" value="Unassembled WGS sequence"/>
</dbReference>
<evidence type="ECO:0000313" key="2">
    <source>
        <dbReference type="EMBL" id="MBB4010444.1"/>
    </source>
</evidence>
<dbReference type="RefSeq" id="WP_075616569.1">
    <property type="nucleotide sequence ID" value="NZ_JACIED010000009.1"/>
</dbReference>
<gene>
    <name evidence="3" type="ORF">BJF91_11380</name>
    <name evidence="2" type="ORF">GGQ71_004745</name>
</gene>
<sequence length="87" mass="10218">MKKPLRDEGPPLTDRVNDYDEAHFASYLRLLDAEAEGADWREAVKIIFGIDPDADIDRAKRIHETHLARARWMTREGYRHLLEGRMQ</sequence>
<dbReference type="EMBL" id="MKIN01000026">
    <property type="protein sequence ID" value="OLP48004.1"/>
    <property type="molecule type" value="Genomic_DNA"/>
</dbReference>
<proteinExistence type="predicted"/>
<comment type="caution">
    <text evidence="3">The sequence shown here is derived from an EMBL/GenBank/DDBJ whole genome shotgun (WGS) entry which is preliminary data.</text>
</comment>
<dbReference type="AlphaFoldDB" id="A0A1Q9A0G7"/>
<protein>
    <submittedName>
        <fullName evidence="3">DUF2285 domain-containing protein</fullName>
    </submittedName>
</protein>
<feature type="domain" description="T6SS Transcription factor RovC-like DNA binding" evidence="1">
    <location>
        <begin position="14"/>
        <end position="82"/>
    </location>
</feature>
<dbReference type="Pfam" id="PF10074">
    <property type="entry name" value="RovC_DNA-bd"/>
    <property type="match status" value="1"/>
</dbReference>
<evidence type="ECO:0000313" key="4">
    <source>
        <dbReference type="Proteomes" id="UP000185598"/>
    </source>
</evidence>
<reference evidence="2 5" key="2">
    <citation type="submission" date="2020-08" db="EMBL/GenBank/DDBJ databases">
        <title>Genomic Encyclopedia of Type Strains, Phase IV (KMG-IV): sequencing the most valuable type-strain genomes for metagenomic binning, comparative biology and taxonomic classification.</title>
        <authorList>
            <person name="Goeker M."/>
        </authorList>
    </citation>
    <scope>NUCLEOTIDE SEQUENCE [LARGE SCALE GENOMIC DNA]</scope>
    <source>
        <strain evidence="2 5">DSM 100021</strain>
    </source>
</reference>
<dbReference type="InterPro" id="IPR018754">
    <property type="entry name" value="RovC-like_DNA-bd"/>
</dbReference>
<dbReference type="OrthoDB" id="9811330at2"/>
<keyword evidence="4" id="KW-1185">Reference proteome</keyword>
<evidence type="ECO:0000313" key="3">
    <source>
        <dbReference type="EMBL" id="OLP48004.1"/>
    </source>
</evidence>
<evidence type="ECO:0000313" key="5">
    <source>
        <dbReference type="Proteomes" id="UP000544107"/>
    </source>
</evidence>